<protein>
    <submittedName>
        <fullName evidence="4">Alpha/beta hydrolase</fullName>
    </submittedName>
</protein>
<proteinExistence type="inferred from homology"/>
<dbReference type="InterPro" id="IPR029058">
    <property type="entry name" value="AB_hydrolase_fold"/>
</dbReference>
<comment type="caution">
    <text evidence="4">The sequence shown here is derived from an EMBL/GenBank/DDBJ whole genome shotgun (WGS) entry which is preliminary data.</text>
</comment>
<dbReference type="SUPFAM" id="SSF53474">
    <property type="entry name" value="alpha/beta-Hydrolases"/>
    <property type="match status" value="1"/>
</dbReference>
<organism evidence="4 5">
    <name type="scientific">Rheinheimera mesophila</name>
    <dbReference type="NCBI Taxonomy" id="1547515"/>
    <lineage>
        <taxon>Bacteria</taxon>
        <taxon>Pseudomonadati</taxon>
        <taxon>Pseudomonadota</taxon>
        <taxon>Gammaproteobacteria</taxon>
        <taxon>Chromatiales</taxon>
        <taxon>Chromatiaceae</taxon>
        <taxon>Rheinheimera</taxon>
    </lineage>
</organism>
<feature type="chain" id="PRO_5017937027" evidence="3">
    <location>
        <begin position="22"/>
        <end position="412"/>
    </location>
</feature>
<reference evidence="4 5" key="1">
    <citation type="submission" date="2018-11" db="EMBL/GenBank/DDBJ databases">
        <title>Draft genome analysis of Rheinheimera mesophila isolated from an industrial waste site.</title>
        <authorList>
            <person name="Yu Q."/>
            <person name="Qi Y."/>
            <person name="Zhang H."/>
            <person name="Lu Y."/>
            <person name="Pu J."/>
        </authorList>
    </citation>
    <scope>NUCLEOTIDE SEQUENCE [LARGE SCALE GENOMIC DNA]</scope>
    <source>
        <strain evidence="4 5">IITR13</strain>
    </source>
</reference>
<dbReference type="AlphaFoldDB" id="A0A3P3QS41"/>
<evidence type="ECO:0000313" key="5">
    <source>
        <dbReference type="Proteomes" id="UP000276260"/>
    </source>
</evidence>
<dbReference type="RefSeq" id="WP_052749291.1">
    <property type="nucleotide sequence ID" value="NZ_LAVS01000013.1"/>
</dbReference>
<feature type="signal peptide" evidence="3">
    <location>
        <begin position="1"/>
        <end position="21"/>
    </location>
</feature>
<dbReference type="EMBL" id="RRCF01000001">
    <property type="protein sequence ID" value="RRJ23339.1"/>
    <property type="molecule type" value="Genomic_DNA"/>
</dbReference>
<dbReference type="InterPro" id="IPR000801">
    <property type="entry name" value="Esterase-like"/>
</dbReference>
<keyword evidence="3" id="KW-0732">Signal</keyword>
<gene>
    <name evidence="4" type="ORF">EIK76_04500</name>
</gene>
<dbReference type="Gene3D" id="3.40.50.1820">
    <property type="entry name" value="alpha/beta hydrolase"/>
    <property type="match status" value="1"/>
</dbReference>
<evidence type="ECO:0000256" key="2">
    <source>
        <dbReference type="ARBA" id="ARBA00022801"/>
    </source>
</evidence>
<evidence type="ECO:0000256" key="1">
    <source>
        <dbReference type="ARBA" id="ARBA00005622"/>
    </source>
</evidence>
<comment type="similarity">
    <text evidence="1">Belongs to the esterase D family.</text>
</comment>
<dbReference type="OrthoDB" id="9784036at2"/>
<dbReference type="GO" id="GO:0016788">
    <property type="term" value="F:hydrolase activity, acting on ester bonds"/>
    <property type="evidence" value="ECO:0007669"/>
    <property type="project" value="TreeGrafter"/>
</dbReference>
<dbReference type="Proteomes" id="UP000276260">
    <property type="component" value="Unassembled WGS sequence"/>
</dbReference>
<dbReference type="PANTHER" id="PTHR40841">
    <property type="entry name" value="SIDEROPHORE TRIACETYLFUSARININE C ESTERASE"/>
    <property type="match status" value="1"/>
</dbReference>
<keyword evidence="2 4" id="KW-0378">Hydrolase</keyword>
<dbReference type="Pfam" id="PF00756">
    <property type="entry name" value="Esterase"/>
    <property type="match status" value="1"/>
</dbReference>
<name>A0A3P3QS41_9GAMM</name>
<dbReference type="PANTHER" id="PTHR40841:SF2">
    <property type="entry name" value="SIDEROPHORE-DEGRADING ESTERASE (EUROFUNG)"/>
    <property type="match status" value="1"/>
</dbReference>
<keyword evidence="5" id="KW-1185">Reference proteome</keyword>
<sequence length="412" mass="46743">MIYKKLLVLCFVLFGLLSPSAQLKAELIAVGESFKLQSAVLKQQRRYSVSLPSRYQAEPLRRYPVLYIIDADFQFFHVAATVKNLTQMGKIPPLIVVGVATEGPDDYVKATTWAIQGEGSEAYGGLEPMRLFVNTELIPQIEKTYRTSAERILAGYSLGGLYSLYELVQRDSPFQAYLAMSASLWFDDYSFQKKFERFLTEKSSSKRLFLSLANERGMGVTELVAALKQANNPQLRWNFQQFPDETHYSTALPALYAGLSYLYKDYFTDAVQMLALKGADAVFQLFAQKQQQQFGAYQIDWLQAYTLGKFFVGTDQVDEMPKFLALLKQQQPASFNEVSIQFAKMYNKLKQPQQALDLLAQADLTHSAEGLKQKSDALKAVGQTEQAAELLKQAQHLAKQQQLDLWQQMELR</sequence>
<evidence type="ECO:0000313" key="4">
    <source>
        <dbReference type="EMBL" id="RRJ23339.1"/>
    </source>
</evidence>
<accession>A0A3P3QS41</accession>
<dbReference type="InterPro" id="IPR052558">
    <property type="entry name" value="Siderophore_Hydrolase_D"/>
</dbReference>
<evidence type="ECO:0000256" key="3">
    <source>
        <dbReference type="SAM" id="SignalP"/>
    </source>
</evidence>